<proteinExistence type="predicted"/>
<dbReference type="STRING" id="1302685.SAMN05444408_102104"/>
<name>A0A1M4UH15_9FLAO</name>
<dbReference type="AlphaFoldDB" id="A0A1M4UH15"/>
<dbReference type="PANTHER" id="PTHR32305">
    <property type="match status" value="1"/>
</dbReference>
<dbReference type="InterPro" id="IPR022385">
    <property type="entry name" value="Rhs_assc_core"/>
</dbReference>
<accession>A0A1M4UH15</accession>
<dbReference type="Gene3D" id="2.180.10.10">
    <property type="entry name" value="RHS repeat-associated core"/>
    <property type="match status" value="1"/>
</dbReference>
<evidence type="ECO:0000313" key="2">
    <source>
        <dbReference type="Proteomes" id="UP000184236"/>
    </source>
</evidence>
<dbReference type="InterPro" id="IPR050708">
    <property type="entry name" value="T6SS_VgrG/RHS"/>
</dbReference>
<sequence>MCFSYVANQEKDTYWFHPDHLGSSSFITGLDGEVTQNMEYFPSGEIFVENHNKDGLNSQYKFNGKEQDAETGYYYYGARYYNPRVSLWLNVDPLAEKYPSWSPYVYCGNNPINYIDPDGMDPLPAYMRTAAIRIAAAGLNSVGGGVVKGNSGAEKLMNGLMMNYAAKHNMTLRQWQICRMKLTNFTMV</sequence>
<dbReference type="EMBL" id="FQVO01000002">
    <property type="protein sequence ID" value="SHE56026.1"/>
    <property type="molecule type" value="Genomic_DNA"/>
</dbReference>
<evidence type="ECO:0000313" key="1">
    <source>
        <dbReference type="EMBL" id="SHE56026.1"/>
    </source>
</evidence>
<keyword evidence="2" id="KW-1185">Reference proteome</keyword>
<protein>
    <submittedName>
        <fullName evidence="1">RHS repeat-associated core domain-containing protein</fullName>
    </submittedName>
</protein>
<gene>
    <name evidence="1" type="ORF">SAMN05444408_102104</name>
</gene>
<dbReference type="Proteomes" id="UP000184236">
    <property type="component" value="Unassembled WGS sequence"/>
</dbReference>
<dbReference type="NCBIfam" id="TIGR03696">
    <property type="entry name" value="Rhs_assc_core"/>
    <property type="match status" value="1"/>
</dbReference>
<dbReference type="PANTHER" id="PTHR32305:SF15">
    <property type="entry name" value="PROTEIN RHSA-RELATED"/>
    <property type="match status" value="1"/>
</dbReference>
<organism evidence="1 2">
    <name type="scientific">Chryseobacterium takakiae</name>
    <dbReference type="NCBI Taxonomy" id="1302685"/>
    <lineage>
        <taxon>Bacteria</taxon>
        <taxon>Pseudomonadati</taxon>
        <taxon>Bacteroidota</taxon>
        <taxon>Flavobacteriia</taxon>
        <taxon>Flavobacteriales</taxon>
        <taxon>Weeksellaceae</taxon>
        <taxon>Chryseobacterium group</taxon>
        <taxon>Chryseobacterium</taxon>
    </lineage>
</organism>
<dbReference type="RefSeq" id="WP_072883473.1">
    <property type="nucleotide sequence ID" value="NZ_FQVO01000002.1"/>
</dbReference>
<reference evidence="2" key="1">
    <citation type="submission" date="2016-11" db="EMBL/GenBank/DDBJ databases">
        <authorList>
            <person name="Varghese N."/>
            <person name="Submissions S."/>
        </authorList>
    </citation>
    <scope>NUCLEOTIDE SEQUENCE [LARGE SCALE GENOMIC DNA]</scope>
    <source>
        <strain evidence="2">DSM 26898</strain>
    </source>
</reference>